<name>A0A239AAD7_9BACT</name>
<gene>
    <name evidence="1" type="ORF">SAMN06269173_111109</name>
</gene>
<dbReference type="RefSeq" id="WP_089333936.1">
    <property type="nucleotide sequence ID" value="NZ_FZNS01000011.1"/>
</dbReference>
<proteinExistence type="predicted"/>
<evidence type="ECO:0000313" key="2">
    <source>
        <dbReference type="Proteomes" id="UP000198310"/>
    </source>
</evidence>
<dbReference type="EMBL" id="FZNS01000011">
    <property type="protein sequence ID" value="SNR92595.1"/>
    <property type="molecule type" value="Genomic_DNA"/>
</dbReference>
<evidence type="ECO:0000313" key="1">
    <source>
        <dbReference type="EMBL" id="SNR92595.1"/>
    </source>
</evidence>
<accession>A0A239AAD7</accession>
<keyword evidence="2" id="KW-1185">Reference proteome</keyword>
<reference evidence="2" key="1">
    <citation type="submission" date="2017-06" db="EMBL/GenBank/DDBJ databases">
        <authorList>
            <person name="Varghese N."/>
            <person name="Submissions S."/>
        </authorList>
    </citation>
    <scope>NUCLEOTIDE SEQUENCE [LARGE SCALE GENOMIC DNA]</scope>
    <source>
        <strain evidence="2">DSM 28041</strain>
    </source>
</reference>
<sequence length="233" mass="26531">MARQNKKAVAAGAATVPAAVQLEPGVRFIGELLYPVARFKELNALVHWTVQNDFMGERFPVGTVLGMKPIKRRQDIVVGRVYLWALCDTYSLLRITGLRKRGILTQWDRYPDKIDPRTNLHWGHESFALYEVTHYITYGEQDAAPTNPTEVDWRENHYQKQIYEGYCAVTLQRANQPVLTQNVSAKAALWIYKILRADSGRELAVLQKRYEESIGRALVAEAKLLMEKGGENA</sequence>
<dbReference type="Proteomes" id="UP000198310">
    <property type="component" value="Unassembled WGS sequence"/>
</dbReference>
<organism evidence="1 2">
    <name type="scientific">Hymenobacter mucosus</name>
    <dbReference type="NCBI Taxonomy" id="1411120"/>
    <lineage>
        <taxon>Bacteria</taxon>
        <taxon>Pseudomonadati</taxon>
        <taxon>Bacteroidota</taxon>
        <taxon>Cytophagia</taxon>
        <taxon>Cytophagales</taxon>
        <taxon>Hymenobacteraceae</taxon>
        <taxon>Hymenobacter</taxon>
    </lineage>
</organism>
<protein>
    <submittedName>
        <fullName evidence="1">Uncharacterized protein</fullName>
    </submittedName>
</protein>
<dbReference type="AlphaFoldDB" id="A0A239AAD7"/>